<dbReference type="CDD" id="cd08423">
    <property type="entry name" value="PBP2_LTTR_like_6"/>
    <property type="match status" value="1"/>
</dbReference>
<reference evidence="6 7" key="1">
    <citation type="submission" date="2019-06" db="EMBL/GenBank/DDBJ databases">
        <title>Sequencing the genomes of 1000 actinobacteria strains.</title>
        <authorList>
            <person name="Klenk H.-P."/>
        </authorList>
    </citation>
    <scope>NUCLEOTIDE SEQUENCE [LARGE SCALE GENOMIC DNA]</scope>
    <source>
        <strain evidence="6 7">DSM 17305</strain>
    </source>
</reference>
<keyword evidence="7" id="KW-1185">Reference proteome</keyword>
<dbReference type="FunFam" id="1.10.10.10:FF:000001">
    <property type="entry name" value="LysR family transcriptional regulator"/>
    <property type="match status" value="1"/>
</dbReference>
<evidence type="ECO:0000313" key="6">
    <source>
        <dbReference type="EMBL" id="TQJ19665.1"/>
    </source>
</evidence>
<keyword evidence="3 6" id="KW-0238">DNA-binding</keyword>
<dbReference type="GO" id="GO:0003700">
    <property type="term" value="F:DNA-binding transcription factor activity"/>
    <property type="evidence" value="ECO:0007669"/>
    <property type="project" value="InterPro"/>
</dbReference>
<dbReference type="GO" id="GO:0003677">
    <property type="term" value="F:DNA binding"/>
    <property type="evidence" value="ECO:0007669"/>
    <property type="project" value="UniProtKB-KW"/>
</dbReference>
<evidence type="ECO:0000256" key="4">
    <source>
        <dbReference type="ARBA" id="ARBA00023163"/>
    </source>
</evidence>
<organism evidence="6 7">
    <name type="scientific">Kribbella jejuensis</name>
    <dbReference type="NCBI Taxonomy" id="236068"/>
    <lineage>
        <taxon>Bacteria</taxon>
        <taxon>Bacillati</taxon>
        <taxon>Actinomycetota</taxon>
        <taxon>Actinomycetes</taxon>
        <taxon>Propionibacteriales</taxon>
        <taxon>Kribbellaceae</taxon>
        <taxon>Kribbella</taxon>
    </lineage>
</organism>
<name>A0A542EWC9_9ACTN</name>
<dbReference type="PANTHER" id="PTHR30346">
    <property type="entry name" value="TRANSCRIPTIONAL DUAL REGULATOR HCAR-RELATED"/>
    <property type="match status" value="1"/>
</dbReference>
<feature type="domain" description="HTH lysR-type" evidence="5">
    <location>
        <begin position="1"/>
        <end position="58"/>
    </location>
</feature>
<keyword evidence="4" id="KW-0804">Transcription</keyword>
<dbReference type="EMBL" id="VFMM01000001">
    <property type="protein sequence ID" value="TQJ19665.1"/>
    <property type="molecule type" value="Genomic_DNA"/>
</dbReference>
<dbReference type="SUPFAM" id="SSF46785">
    <property type="entry name" value="Winged helix' DNA-binding domain"/>
    <property type="match status" value="1"/>
</dbReference>
<dbReference type="PRINTS" id="PR00039">
    <property type="entry name" value="HTHLYSR"/>
</dbReference>
<sequence length="290" mass="31129">MDLRRVMIFRSVARAGSISAAARELGWTQPAVSQHLAALEREVGTPLLLRGPRGVEITEAGRLLLARADTVAGQLHLADEELAAIAQLRRGSVRLAAYPSALATIVPKAVAAVHHRYPDIDVTLVDAEPPEALALLERGDIDLALVFGYDRSTDLGLGLRRRSVGAEPVHLIVPPTSPYAAGPVSLVDLSGEPWIVGCERCRSHLLELCREAGFAPIERHTTDDYVVRQNLVAAGLGVTLLPEAALTAFRHPGVVVRPDDRFGRRSISICYRDGADLVPACAALLGELHP</sequence>
<dbReference type="GO" id="GO:0032993">
    <property type="term" value="C:protein-DNA complex"/>
    <property type="evidence" value="ECO:0007669"/>
    <property type="project" value="TreeGrafter"/>
</dbReference>
<gene>
    <name evidence="6" type="ORF">FB475_3838</name>
</gene>
<dbReference type="Gene3D" id="1.10.10.10">
    <property type="entry name" value="Winged helix-like DNA-binding domain superfamily/Winged helix DNA-binding domain"/>
    <property type="match status" value="1"/>
</dbReference>
<dbReference type="InterPro" id="IPR036388">
    <property type="entry name" value="WH-like_DNA-bd_sf"/>
</dbReference>
<dbReference type="RefSeq" id="WP_141857570.1">
    <property type="nucleotide sequence ID" value="NZ_BAAAKA010000029.1"/>
</dbReference>
<evidence type="ECO:0000256" key="1">
    <source>
        <dbReference type="ARBA" id="ARBA00009437"/>
    </source>
</evidence>
<protein>
    <submittedName>
        <fullName evidence="6">DNA-binding transcriptional LysR family regulator</fullName>
    </submittedName>
</protein>
<dbReference type="Gene3D" id="3.40.190.10">
    <property type="entry name" value="Periplasmic binding protein-like II"/>
    <property type="match status" value="2"/>
</dbReference>
<dbReference type="OrthoDB" id="4131546at2"/>
<comment type="caution">
    <text evidence="6">The sequence shown here is derived from an EMBL/GenBank/DDBJ whole genome shotgun (WGS) entry which is preliminary data.</text>
</comment>
<evidence type="ECO:0000256" key="3">
    <source>
        <dbReference type="ARBA" id="ARBA00023125"/>
    </source>
</evidence>
<dbReference type="AlphaFoldDB" id="A0A542EWC9"/>
<comment type="similarity">
    <text evidence="1">Belongs to the LysR transcriptional regulatory family.</text>
</comment>
<keyword evidence="2" id="KW-0805">Transcription regulation</keyword>
<dbReference type="SUPFAM" id="SSF53850">
    <property type="entry name" value="Periplasmic binding protein-like II"/>
    <property type="match status" value="1"/>
</dbReference>
<dbReference type="PROSITE" id="PS50931">
    <property type="entry name" value="HTH_LYSR"/>
    <property type="match status" value="1"/>
</dbReference>
<dbReference type="Proteomes" id="UP000316298">
    <property type="component" value="Unassembled WGS sequence"/>
</dbReference>
<dbReference type="InterPro" id="IPR005119">
    <property type="entry name" value="LysR_subst-bd"/>
</dbReference>
<dbReference type="Pfam" id="PF00126">
    <property type="entry name" value="HTH_1"/>
    <property type="match status" value="1"/>
</dbReference>
<dbReference type="Pfam" id="PF03466">
    <property type="entry name" value="LysR_substrate"/>
    <property type="match status" value="1"/>
</dbReference>
<dbReference type="InterPro" id="IPR036390">
    <property type="entry name" value="WH_DNA-bd_sf"/>
</dbReference>
<proteinExistence type="inferred from homology"/>
<evidence type="ECO:0000256" key="2">
    <source>
        <dbReference type="ARBA" id="ARBA00023015"/>
    </source>
</evidence>
<evidence type="ECO:0000313" key="7">
    <source>
        <dbReference type="Proteomes" id="UP000316298"/>
    </source>
</evidence>
<evidence type="ECO:0000259" key="5">
    <source>
        <dbReference type="PROSITE" id="PS50931"/>
    </source>
</evidence>
<dbReference type="PANTHER" id="PTHR30346:SF29">
    <property type="entry name" value="LYSR SUBSTRATE-BINDING"/>
    <property type="match status" value="1"/>
</dbReference>
<accession>A0A542EWC9</accession>
<dbReference type="InterPro" id="IPR000847">
    <property type="entry name" value="LysR_HTH_N"/>
</dbReference>